<feature type="region of interest" description="Disordered" evidence="1">
    <location>
        <begin position="501"/>
        <end position="576"/>
    </location>
</feature>
<feature type="compositionally biased region" description="Basic and acidic residues" evidence="1">
    <location>
        <begin position="2197"/>
        <end position="2207"/>
    </location>
</feature>
<feature type="compositionally biased region" description="Basic and acidic residues" evidence="1">
    <location>
        <begin position="555"/>
        <end position="576"/>
    </location>
</feature>
<feature type="region of interest" description="Disordered" evidence="1">
    <location>
        <begin position="593"/>
        <end position="664"/>
    </location>
</feature>
<feature type="region of interest" description="Disordered" evidence="1">
    <location>
        <begin position="962"/>
        <end position="1056"/>
    </location>
</feature>
<feature type="compositionally biased region" description="Basic and acidic residues" evidence="1">
    <location>
        <begin position="1642"/>
        <end position="1652"/>
    </location>
</feature>
<feature type="region of interest" description="Disordered" evidence="1">
    <location>
        <begin position="1157"/>
        <end position="1177"/>
    </location>
</feature>
<proteinExistence type="predicted"/>
<feature type="region of interest" description="Disordered" evidence="1">
    <location>
        <begin position="1103"/>
        <end position="1132"/>
    </location>
</feature>
<feature type="region of interest" description="Disordered" evidence="1">
    <location>
        <begin position="1"/>
        <end position="108"/>
    </location>
</feature>
<dbReference type="KEGG" id="dci:103524665"/>
<feature type="compositionally biased region" description="Basic and acidic residues" evidence="1">
    <location>
        <begin position="603"/>
        <end position="615"/>
    </location>
</feature>
<feature type="region of interest" description="Disordered" evidence="1">
    <location>
        <begin position="341"/>
        <end position="413"/>
    </location>
</feature>
<feature type="compositionally biased region" description="Basic and acidic residues" evidence="1">
    <location>
        <begin position="10"/>
        <end position="61"/>
    </location>
</feature>
<feature type="compositionally biased region" description="Acidic residues" evidence="1">
    <location>
        <begin position="802"/>
        <end position="811"/>
    </location>
</feature>
<dbReference type="RefSeq" id="XP_026675812.1">
    <property type="nucleotide sequence ID" value="XM_026820011.1"/>
</dbReference>
<feature type="compositionally biased region" description="Basic and acidic residues" evidence="1">
    <location>
        <begin position="888"/>
        <end position="904"/>
    </location>
</feature>
<feature type="compositionally biased region" description="Polar residues" evidence="1">
    <location>
        <begin position="1587"/>
        <end position="1602"/>
    </location>
</feature>
<feature type="region of interest" description="Disordered" evidence="1">
    <location>
        <begin position="427"/>
        <end position="471"/>
    </location>
</feature>
<feature type="compositionally biased region" description="Basic and acidic residues" evidence="1">
    <location>
        <begin position="769"/>
        <end position="786"/>
    </location>
</feature>
<name>A0A3Q0II57_DIACI</name>
<dbReference type="Proteomes" id="UP000079169">
    <property type="component" value="Unplaced"/>
</dbReference>
<feature type="compositionally biased region" description="Polar residues" evidence="1">
    <location>
        <begin position="846"/>
        <end position="860"/>
    </location>
</feature>
<feature type="region of interest" description="Disordered" evidence="1">
    <location>
        <begin position="692"/>
        <end position="904"/>
    </location>
</feature>
<feature type="compositionally biased region" description="Basic and acidic residues" evidence="1">
    <location>
        <begin position="1385"/>
        <end position="1415"/>
    </location>
</feature>
<feature type="compositionally biased region" description="Polar residues" evidence="1">
    <location>
        <begin position="1006"/>
        <end position="1018"/>
    </location>
</feature>
<reference evidence="3" key="1">
    <citation type="submission" date="2025-08" db="UniProtKB">
        <authorList>
            <consortium name="RefSeq"/>
        </authorList>
    </citation>
    <scope>IDENTIFICATION</scope>
</reference>
<feature type="region of interest" description="Disordered" evidence="1">
    <location>
        <begin position="125"/>
        <end position="191"/>
    </location>
</feature>
<feature type="compositionally biased region" description="Basic and acidic residues" evidence="1">
    <location>
        <begin position="1726"/>
        <end position="1735"/>
    </location>
</feature>
<feature type="compositionally biased region" description="Basic and acidic residues" evidence="1">
    <location>
        <begin position="132"/>
        <end position="149"/>
    </location>
</feature>
<feature type="compositionally biased region" description="Basic residues" evidence="1">
    <location>
        <begin position="1931"/>
        <end position="1946"/>
    </location>
</feature>
<feature type="compositionally biased region" description="Basic and acidic residues" evidence="1">
    <location>
        <begin position="1426"/>
        <end position="1436"/>
    </location>
</feature>
<feature type="compositionally biased region" description="Basic and acidic residues" evidence="1">
    <location>
        <begin position="812"/>
        <end position="826"/>
    </location>
</feature>
<feature type="compositionally biased region" description="Basic and acidic residues" evidence="1">
    <location>
        <begin position="644"/>
        <end position="664"/>
    </location>
</feature>
<feature type="compositionally biased region" description="Basic and acidic residues" evidence="1">
    <location>
        <begin position="501"/>
        <end position="536"/>
    </location>
</feature>
<feature type="compositionally biased region" description="Basic and acidic residues" evidence="1">
    <location>
        <begin position="1707"/>
        <end position="1719"/>
    </location>
</feature>
<feature type="region of interest" description="Disordered" evidence="1">
    <location>
        <begin position="1792"/>
        <end position="1811"/>
    </location>
</feature>
<evidence type="ECO:0000313" key="2">
    <source>
        <dbReference type="Proteomes" id="UP000079169"/>
    </source>
</evidence>
<feature type="compositionally biased region" description="Basic and acidic residues" evidence="1">
    <location>
        <begin position="1571"/>
        <end position="1584"/>
    </location>
</feature>
<feature type="compositionally biased region" description="Basic and acidic residues" evidence="1">
    <location>
        <begin position="1956"/>
        <end position="1985"/>
    </location>
</feature>
<feature type="compositionally biased region" description="Polar residues" evidence="1">
    <location>
        <begin position="1033"/>
        <end position="1049"/>
    </location>
</feature>
<feature type="compositionally biased region" description="Polar residues" evidence="1">
    <location>
        <begin position="2214"/>
        <end position="2226"/>
    </location>
</feature>
<evidence type="ECO:0000313" key="3">
    <source>
        <dbReference type="RefSeq" id="XP_026675812.1"/>
    </source>
</evidence>
<feature type="compositionally biased region" description="Basic and acidic residues" evidence="1">
    <location>
        <begin position="350"/>
        <end position="376"/>
    </location>
</feature>
<feature type="region of interest" description="Disordered" evidence="1">
    <location>
        <begin position="1225"/>
        <end position="1436"/>
    </location>
</feature>
<dbReference type="PaxDb" id="121845-A0A3Q0II57"/>
<gene>
    <name evidence="3" type="primary">LOC103524665</name>
</gene>
<feature type="region of interest" description="Disordered" evidence="1">
    <location>
        <begin position="1571"/>
        <end position="1618"/>
    </location>
</feature>
<organism evidence="2 3">
    <name type="scientific">Diaphorina citri</name>
    <name type="common">Asian citrus psyllid</name>
    <dbReference type="NCBI Taxonomy" id="121845"/>
    <lineage>
        <taxon>Eukaryota</taxon>
        <taxon>Metazoa</taxon>
        <taxon>Ecdysozoa</taxon>
        <taxon>Arthropoda</taxon>
        <taxon>Hexapoda</taxon>
        <taxon>Insecta</taxon>
        <taxon>Pterygota</taxon>
        <taxon>Neoptera</taxon>
        <taxon>Paraneoptera</taxon>
        <taxon>Hemiptera</taxon>
        <taxon>Sternorrhyncha</taxon>
        <taxon>Psylloidea</taxon>
        <taxon>Psyllidae</taxon>
        <taxon>Diaphorininae</taxon>
        <taxon>Diaphorina</taxon>
    </lineage>
</organism>
<protein>
    <submittedName>
        <fullName evidence="3">Uncharacterized protein PF11_0213-like</fullName>
    </submittedName>
</protein>
<dbReference type="GeneID" id="103524665"/>
<feature type="region of interest" description="Disordered" evidence="1">
    <location>
        <begin position="1631"/>
        <end position="1685"/>
    </location>
</feature>
<feature type="compositionally biased region" description="Acidic residues" evidence="1">
    <location>
        <begin position="1019"/>
        <end position="1029"/>
    </location>
</feature>
<feature type="region of interest" description="Disordered" evidence="1">
    <location>
        <begin position="1698"/>
        <end position="1735"/>
    </location>
</feature>
<sequence length="2254" mass="258062">MVKSIVQFMEMKHRELSEERNKSRDASLEPKERIRKNTRDSSRDKSDDGMEKINQKEKLNEIPKTSIATRTNMMEGDVNKKKILDTMADSSGDETDEEKENTKTAGELKGFNVSTLMKKFQNDAEELEFDEKDQKSLKEKTSNEFKTIDDTVVLGPSSNLVDEKEKNQENEFQPTSDDIDDNEDDKYHSSKITLKTVTHTVNTVMHSGKLDETLGTEIQNIKNKSSKDTSVSETSLQSDSANDKANIIEDKENVDIQKTALENDRVRIDMDEDKSSKPNEYVEYIIEVIKDPLNLSSNTNNVFDQAIRSHNEKNSEIIQDVELRRSLEEMGDVTMIDENVMEEDETLPSLEKDSTKDGDEKTHNEKRVEGEMKHANEEEDEAKSLNPHNTEMKDGSSSNEKGHDSTFEEIEHIMKSSEILKEKIIEDVEKKSKVQNDSDSKKDYTNDQNKDHTILQKTYTDSKASKKEVHTEKLNCEKTIISSLISGVEENLRKECSEEIQEYSEKSSRNEKEIKKVEKHYENKTKIENRTREYHGRKSISSDEDEEKQNQSHTNLKEPEESKDTLEKIKIERKIEHSLDGTEMMEKCLYQSFEIKSRNNTRGKTESDSEERLREIIIPTTQEEENLKEDEKGIDQVEENEEEKEIKTSEEGRLPNTKEDPVKLDMKEIKDHGLDEKSVKNVSELVLNTTDVIKTNYDDVSESTDGHSKSEEVNYSARDDKEKTNLRESDAQKNARIDDTVIVESLPGNMCQNEGDDRNSTSNFRRQKRSQEGITKRFEEPEKGRLENLVPPKENVEHDEGPMEEENIEESVDLKMSTDQDGRKNNSDLIESPIEKSTSTHENEGLTHNNQENIDESNSSDTEHTDATGKRKHDDIPKNKSTIPQKTIGDEKTEKENLKSEVKSIEGLTEEGKCSIEIKDNSENSVSKDEIHEVKLGEPKSNVGGIHDVYEKQIEHNMNDMKSPVQEESLASKEEIDTNTEKILSNNENNNEVIDLLEASEESKGETTSIHVEQTASDSTEDSGNEVDEQKEQANTNINDDKLNGNSNSMEKDEKNKATAIVENVQPRQGVETPLLEIDNISHKNEDQIILDERNDHVNDYKLEEENGEKNDHVNDYKLEEENGEKFDKKPEDLILKDQKNFETIVIEEEEIPRKENAEKFDDVSSETIRKDIRPKSSGIGTSEILEILEEENSHIRNIEQNNQGPINNHDTFKEAVETVVAIDSFVKNDEENQKSPENMTRTEQEKNSSLKDEISIDQIDDTSTVSERNISNPELTKNTPENMSDDGDKHTENLLEDGREQVENESEVNKDFTEDIDDNKRRISNESLLLYDSTSDKEDNEANGKKDNKTNDGDLSTAIANDPNTKKSKRSISKEIENPSMDVPIEKIISEDEKSIDINEFDEKSPEERQHDSSDEQSPEDNEVHDDILINKDQLSREMDNMVQKPLNNHNMVAHIADTDCDKDIKNSEKDDTITDSYSRTMLQEAVGVNDPSDLNTNPSIEHEDMQRQDNTTSEKYYDISEFISRERLFDVQENDSIEVTKQSDSKDCSAEVENVKDVTNLLKDQCEKQQHSIEDQNNKNKVENVPSNTIETVENNASKTSCDDISYSDETQTSTKECNKNVDVLEKNDEENNIEVLSSSKDKEAFKDDASETNETEINKIHEEKDYQSNFMQKSSLKRSNSEGFVDKNDVFDKSSLHTKVNNNHTEHELKNTSDERNSEDEKESISIEKSWNSEKDEMKLDISHTFDETQSKNIHVVAQDEDYPNISVQIKISYNTAEEKGSLDQKFTLNNKENLTEGDSPKPPSQELEEKNIDVKQIRDSSVPKADIKCLKKSTYTCIEENLEKDTEIHKNVLKKKTNIINDQNLLRNKDSKVTEVVKKIESFDTVEDPKTDQSIGKLTVKKHTMREIKSFEYQEIYDDSKENVHKFQKRRAGRKKFNKRAMKNTGNDNSSEDSKQTDSDTSSIEHELIITEPPSKENKDGVEWRLEGLPIPSNANPNKSRSSYLRSSYYNAADLCGKGLAEDKMNNETYQMNLNTYQEDINIKNKNKPIQKIKNKTKSCCYNKMFVEQGEKKCAACCSVEDSRPLFITTVKKGMFLEPPPEIAAMLGLSAKENIAERQEEKKCAACCYVEDSRPLFITTVKKGMFLEPPPEIAAMLGLSAKENIAESKKNMVYSFSSKPRLCLHKRENLKSELYKGNESTRKDQRKSRGASTSHQHPTQHNPDIIGMEAQGFRFTEAKRRTMTRTRVQA</sequence>
<feature type="region of interest" description="Disordered" evidence="1">
    <location>
        <begin position="221"/>
        <end position="244"/>
    </location>
</feature>
<feature type="compositionally biased region" description="Basic and acidic residues" evidence="1">
    <location>
        <begin position="390"/>
        <end position="413"/>
    </location>
</feature>
<feature type="region of interest" description="Disordered" evidence="1">
    <location>
        <begin position="2197"/>
        <end position="2231"/>
    </location>
</feature>
<evidence type="ECO:0000256" key="1">
    <source>
        <dbReference type="SAM" id="MobiDB-lite"/>
    </source>
</evidence>
<feature type="compositionally biased region" description="Polar residues" evidence="1">
    <location>
        <begin position="981"/>
        <end position="992"/>
    </location>
</feature>
<feature type="compositionally biased region" description="Basic and acidic residues" evidence="1">
    <location>
        <begin position="861"/>
        <end position="878"/>
    </location>
</feature>
<keyword evidence="2" id="KW-1185">Reference proteome</keyword>
<feature type="compositionally biased region" description="Basic and acidic residues" evidence="1">
    <location>
        <begin position="1335"/>
        <end position="1353"/>
    </location>
</feature>
<feature type="compositionally biased region" description="Polar residues" evidence="1">
    <location>
        <begin position="1262"/>
        <end position="1283"/>
    </location>
</feature>
<accession>A0A3Q0II57</accession>
<feature type="compositionally biased region" description="Polar residues" evidence="1">
    <location>
        <begin position="1670"/>
        <end position="1685"/>
    </location>
</feature>
<feature type="compositionally biased region" description="Basic and acidic residues" evidence="1">
    <location>
        <begin position="1157"/>
        <end position="1175"/>
    </location>
</feature>
<feature type="compositionally biased region" description="Basic and acidic residues" evidence="1">
    <location>
        <begin position="1287"/>
        <end position="1325"/>
    </location>
</feature>
<feature type="compositionally biased region" description="Basic and acidic residues" evidence="1">
    <location>
        <begin position="704"/>
        <end position="739"/>
    </location>
</feature>
<feature type="compositionally biased region" description="Basic and acidic residues" evidence="1">
    <location>
        <begin position="970"/>
        <end position="980"/>
    </location>
</feature>
<feature type="compositionally biased region" description="Basic and acidic residues" evidence="1">
    <location>
        <begin position="1227"/>
        <end position="1255"/>
    </location>
</feature>
<feature type="compositionally biased region" description="Polar residues" evidence="1">
    <location>
        <begin position="221"/>
        <end position="240"/>
    </location>
</feature>
<feature type="region of interest" description="Disordered" evidence="1">
    <location>
        <begin position="1931"/>
        <end position="1985"/>
    </location>
</feature>
<feature type="compositionally biased region" description="Basic and acidic residues" evidence="1">
    <location>
        <begin position="427"/>
        <end position="454"/>
    </location>
</feature>
<feature type="compositionally biased region" description="Acidic residues" evidence="1">
    <location>
        <begin position="1416"/>
        <end position="1425"/>
    </location>
</feature>
<feature type="compositionally biased region" description="Basic and acidic residues" evidence="1">
    <location>
        <begin position="1659"/>
        <end position="1669"/>
    </location>
</feature>